<comment type="caution">
    <text evidence="1">The sequence shown here is derived from an EMBL/GenBank/DDBJ whole genome shotgun (WGS) entry which is preliminary data.</text>
</comment>
<sequence>MITTDNGWLNPFVYSISQNSQAVCGHSAEVRARRPLEHSNMGPFSKRALFPRAPDKREIRSITVQLLCLKLLLLVYDTVSVKGITHNGDNIFMKHYNSEIRRYQLACSLHTRNGVQNS</sequence>
<gene>
    <name evidence="1" type="ORF">EVAR_26802_1</name>
</gene>
<proteinExistence type="predicted"/>
<reference evidence="1 2" key="1">
    <citation type="journal article" date="2019" name="Commun. Biol.">
        <title>The bagworm genome reveals a unique fibroin gene that provides high tensile strength.</title>
        <authorList>
            <person name="Kono N."/>
            <person name="Nakamura H."/>
            <person name="Ohtoshi R."/>
            <person name="Tomita M."/>
            <person name="Numata K."/>
            <person name="Arakawa K."/>
        </authorList>
    </citation>
    <scope>NUCLEOTIDE SEQUENCE [LARGE SCALE GENOMIC DNA]</scope>
</reference>
<organism evidence="1 2">
    <name type="scientific">Eumeta variegata</name>
    <name type="common">Bagworm moth</name>
    <name type="synonym">Eumeta japonica</name>
    <dbReference type="NCBI Taxonomy" id="151549"/>
    <lineage>
        <taxon>Eukaryota</taxon>
        <taxon>Metazoa</taxon>
        <taxon>Ecdysozoa</taxon>
        <taxon>Arthropoda</taxon>
        <taxon>Hexapoda</taxon>
        <taxon>Insecta</taxon>
        <taxon>Pterygota</taxon>
        <taxon>Neoptera</taxon>
        <taxon>Endopterygota</taxon>
        <taxon>Lepidoptera</taxon>
        <taxon>Glossata</taxon>
        <taxon>Ditrysia</taxon>
        <taxon>Tineoidea</taxon>
        <taxon>Psychidae</taxon>
        <taxon>Oiketicinae</taxon>
        <taxon>Eumeta</taxon>
    </lineage>
</organism>
<evidence type="ECO:0000313" key="1">
    <source>
        <dbReference type="EMBL" id="GBP49094.1"/>
    </source>
</evidence>
<evidence type="ECO:0000313" key="2">
    <source>
        <dbReference type="Proteomes" id="UP000299102"/>
    </source>
</evidence>
<name>A0A4C1WG18_EUMVA</name>
<accession>A0A4C1WG18</accession>
<protein>
    <submittedName>
        <fullName evidence="1">Uncharacterized protein</fullName>
    </submittedName>
</protein>
<dbReference type="EMBL" id="BGZK01000537">
    <property type="protein sequence ID" value="GBP49094.1"/>
    <property type="molecule type" value="Genomic_DNA"/>
</dbReference>
<dbReference type="Proteomes" id="UP000299102">
    <property type="component" value="Unassembled WGS sequence"/>
</dbReference>
<dbReference type="AlphaFoldDB" id="A0A4C1WG18"/>
<keyword evidence="2" id="KW-1185">Reference proteome</keyword>